<dbReference type="Proteomes" id="UP000275078">
    <property type="component" value="Unassembled WGS sequence"/>
</dbReference>
<organism evidence="1 2">
    <name type="scientific">Ascobolus immersus RN42</name>
    <dbReference type="NCBI Taxonomy" id="1160509"/>
    <lineage>
        <taxon>Eukaryota</taxon>
        <taxon>Fungi</taxon>
        <taxon>Dikarya</taxon>
        <taxon>Ascomycota</taxon>
        <taxon>Pezizomycotina</taxon>
        <taxon>Pezizomycetes</taxon>
        <taxon>Pezizales</taxon>
        <taxon>Ascobolaceae</taxon>
        <taxon>Ascobolus</taxon>
    </lineage>
</organism>
<dbReference type="AlphaFoldDB" id="A0A3N4HH64"/>
<protein>
    <submittedName>
        <fullName evidence="1">Uncharacterized protein</fullName>
    </submittedName>
</protein>
<name>A0A3N4HH64_ASCIM</name>
<evidence type="ECO:0000313" key="2">
    <source>
        <dbReference type="Proteomes" id="UP000275078"/>
    </source>
</evidence>
<keyword evidence="2" id="KW-1185">Reference proteome</keyword>
<reference evidence="1 2" key="1">
    <citation type="journal article" date="2018" name="Nat. Ecol. Evol.">
        <title>Pezizomycetes genomes reveal the molecular basis of ectomycorrhizal truffle lifestyle.</title>
        <authorList>
            <person name="Murat C."/>
            <person name="Payen T."/>
            <person name="Noel B."/>
            <person name="Kuo A."/>
            <person name="Morin E."/>
            <person name="Chen J."/>
            <person name="Kohler A."/>
            <person name="Krizsan K."/>
            <person name="Balestrini R."/>
            <person name="Da Silva C."/>
            <person name="Montanini B."/>
            <person name="Hainaut M."/>
            <person name="Levati E."/>
            <person name="Barry K.W."/>
            <person name="Belfiori B."/>
            <person name="Cichocki N."/>
            <person name="Clum A."/>
            <person name="Dockter R.B."/>
            <person name="Fauchery L."/>
            <person name="Guy J."/>
            <person name="Iotti M."/>
            <person name="Le Tacon F."/>
            <person name="Lindquist E.A."/>
            <person name="Lipzen A."/>
            <person name="Malagnac F."/>
            <person name="Mello A."/>
            <person name="Molinier V."/>
            <person name="Miyauchi S."/>
            <person name="Poulain J."/>
            <person name="Riccioni C."/>
            <person name="Rubini A."/>
            <person name="Sitrit Y."/>
            <person name="Splivallo R."/>
            <person name="Traeger S."/>
            <person name="Wang M."/>
            <person name="Zifcakova L."/>
            <person name="Wipf D."/>
            <person name="Zambonelli A."/>
            <person name="Paolocci F."/>
            <person name="Nowrousian M."/>
            <person name="Ottonello S."/>
            <person name="Baldrian P."/>
            <person name="Spatafora J.W."/>
            <person name="Henrissat B."/>
            <person name="Nagy L.G."/>
            <person name="Aury J.M."/>
            <person name="Wincker P."/>
            <person name="Grigoriev I.V."/>
            <person name="Bonfante P."/>
            <person name="Martin F.M."/>
        </authorList>
    </citation>
    <scope>NUCLEOTIDE SEQUENCE [LARGE SCALE GENOMIC DNA]</scope>
    <source>
        <strain evidence="1 2">RN42</strain>
    </source>
</reference>
<gene>
    <name evidence="1" type="ORF">BJ508DRAFT_50293</name>
</gene>
<evidence type="ECO:0000313" key="1">
    <source>
        <dbReference type="EMBL" id="RPA73383.1"/>
    </source>
</evidence>
<dbReference type="EMBL" id="ML119823">
    <property type="protein sequence ID" value="RPA73383.1"/>
    <property type="molecule type" value="Genomic_DNA"/>
</dbReference>
<proteinExistence type="predicted"/>
<accession>A0A3N4HH64</accession>
<sequence length="197" mass="22804">MSSFEWEPQYIQHEGISYRVLLEYIQDRIEFGGEHAIAFPCQYKGSLCYEVRTKRPLGDHHLNDIRTTTYENELNGIIDSPRMVYRTVYHRPLNRVSDYQPPPPPPPRPYVTQTNSTLKAIQMHVHVHGNTTQNISVHNRYPMEYAPTGHYYPPPYSSQDHYYPSPPIARSYSAVSAKLPTQRPPSHCPSYVSQSTI</sequence>